<feature type="region of interest" description="Disordered" evidence="1">
    <location>
        <begin position="1"/>
        <end position="31"/>
    </location>
</feature>
<dbReference type="Pfam" id="PF09994">
    <property type="entry name" value="T6SS_Tle1-like_cat"/>
    <property type="match status" value="1"/>
</dbReference>
<proteinExistence type="predicted"/>
<feature type="domain" description="T6SS Phospholipase effector Tle1-like catalytic" evidence="2">
    <location>
        <begin position="37"/>
        <end position="357"/>
    </location>
</feature>
<sequence length="729" mass="80130">MDSKASSSSSSSHNSDPPSPASASSSASSLHPTFSNKRLILCCDGTWQDSDSTSAAHPTNVTRLSRCFAHRSGSSIQQIVYYQSGVGTSGGLLNRLTGGVFGSGIAENIREAYAFLCTNWAPGDEIILIGFSRGAFTARSVAGMVTALGLLTVAGLDRFAEIFLDSQHLLDRRKDKSGKPSIDDFPGRQVNCTLLDDITTAYRTWLLEQNLTRATWADEPGYAGSHGANKITIKAVAVFDTVGSLGIPDLSLFYQLGLQPMHSGYQFWDTSLSPVIENSFHALALDETRTPFNPTIWEQEPIVHQQPGSENDPKPWLTKYNVRQMWFPGTHSDVGGGSEEAVGASIANLSLAWMLDQLSSVGCELVYDVIHNYFSGKPSTQPKDPAQWSCGRINTRFYRGLTTRKPLQYTAGKLAAGRHTDRFLWATNETIHASVRMRLQLHGAGGNNRGRWQARALAGWKLQLVPCDAALLDTRDTLGLAAADVQMLALEDMPRPEISGYKWLGTDREVAGKLAGIRQWVWKYTGPEDLDNCVQVGGFSHVNKYMYEQPLGPFERYLLHVCGGVSLFKQVDVSRGPVMQPPVKRYDIWLTVKMKTLRRWLNLDWMKTAEDYGESIRSGKAEEAKESVKDETRDVKTKEPKKVKVEGAEEDVETEEAKKSVQAEDITNVVKTEESSTKEEATKKMAAEGSPKTVETPSSSKAENEGTDQVEATKAEEAKPAQVTDAAKD</sequence>
<name>A0A0F4Z924_9PEZI</name>
<dbReference type="PANTHER" id="PTHR33840:SF1">
    <property type="entry name" value="TLE1 PHOSPHOLIPASE DOMAIN-CONTAINING PROTEIN"/>
    <property type="match status" value="1"/>
</dbReference>
<evidence type="ECO:0000259" key="2">
    <source>
        <dbReference type="Pfam" id="PF09994"/>
    </source>
</evidence>
<evidence type="ECO:0000313" key="4">
    <source>
        <dbReference type="Proteomes" id="UP000033483"/>
    </source>
</evidence>
<feature type="region of interest" description="Disordered" evidence="1">
    <location>
        <begin position="612"/>
        <end position="729"/>
    </location>
</feature>
<accession>A0A0F4Z924</accession>
<comment type="caution">
    <text evidence="3">The sequence shown here is derived from an EMBL/GenBank/DDBJ whole genome shotgun (WGS) entry which is preliminary data.</text>
</comment>
<feature type="compositionally biased region" description="Low complexity" evidence="1">
    <location>
        <begin position="1"/>
        <end position="29"/>
    </location>
</feature>
<dbReference type="Gene3D" id="3.40.50.1820">
    <property type="entry name" value="alpha/beta hydrolase"/>
    <property type="match status" value="1"/>
</dbReference>
<feature type="compositionally biased region" description="Basic and acidic residues" evidence="1">
    <location>
        <begin position="671"/>
        <end position="686"/>
    </location>
</feature>
<dbReference type="SUPFAM" id="SSF53474">
    <property type="entry name" value="alpha/beta-Hydrolases"/>
    <property type="match status" value="1"/>
</dbReference>
<keyword evidence="4" id="KW-1185">Reference proteome</keyword>
<organism evidence="3 4">
    <name type="scientific">Thielaviopsis punctulata</name>
    <dbReference type="NCBI Taxonomy" id="72032"/>
    <lineage>
        <taxon>Eukaryota</taxon>
        <taxon>Fungi</taxon>
        <taxon>Dikarya</taxon>
        <taxon>Ascomycota</taxon>
        <taxon>Pezizomycotina</taxon>
        <taxon>Sordariomycetes</taxon>
        <taxon>Hypocreomycetidae</taxon>
        <taxon>Microascales</taxon>
        <taxon>Ceratocystidaceae</taxon>
        <taxon>Thielaviopsis</taxon>
    </lineage>
</organism>
<feature type="compositionally biased region" description="Basic and acidic residues" evidence="1">
    <location>
        <begin position="617"/>
        <end position="647"/>
    </location>
</feature>
<evidence type="ECO:0000313" key="3">
    <source>
        <dbReference type="EMBL" id="KKA26616.1"/>
    </source>
</evidence>
<dbReference type="AlphaFoldDB" id="A0A0F4Z924"/>
<dbReference type="InterPro" id="IPR018712">
    <property type="entry name" value="Tle1-like_cat"/>
</dbReference>
<dbReference type="OrthoDB" id="3057168at2759"/>
<evidence type="ECO:0000256" key="1">
    <source>
        <dbReference type="SAM" id="MobiDB-lite"/>
    </source>
</evidence>
<reference evidence="3 4" key="1">
    <citation type="submission" date="2015-03" db="EMBL/GenBank/DDBJ databases">
        <authorList>
            <person name="Radwan O."/>
            <person name="Al-Naeli F.A."/>
            <person name="Rendon G.A."/>
            <person name="Fields C."/>
        </authorList>
    </citation>
    <scope>NUCLEOTIDE SEQUENCE [LARGE SCALE GENOMIC DNA]</scope>
    <source>
        <strain evidence="3">CR-DP1</strain>
    </source>
</reference>
<dbReference type="InterPro" id="IPR029058">
    <property type="entry name" value="AB_hydrolase_fold"/>
</dbReference>
<dbReference type="Proteomes" id="UP000033483">
    <property type="component" value="Unassembled WGS sequence"/>
</dbReference>
<protein>
    <recommendedName>
        <fullName evidence="2">T6SS Phospholipase effector Tle1-like catalytic domain-containing protein</fullName>
    </recommendedName>
</protein>
<dbReference type="EMBL" id="LAEV01002060">
    <property type="protein sequence ID" value="KKA26616.1"/>
    <property type="molecule type" value="Genomic_DNA"/>
</dbReference>
<gene>
    <name evidence="3" type="ORF">TD95_002923</name>
</gene>
<dbReference type="PANTHER" id="PTHR33840">
    <property type="match status" value="1"/>
</dbReference>